<evidence type="ECO:0000313" key="3">
    <source>
        <dbReference type="EMBL" id="ELT93195.1"/>
    </source>
</evidence>
<dbReference type="GO" id="GO:0030198">
    <property type="term" value="P:extracellular matrix organization"/>
    <property type="evidence" value="ECO:0007669"/>
    <property type="project" value="TreeGrafter"/>
</dbReference>
<protein>
    <submittedName>
        <fullName evidence="3 4">Uncharacterized protein</fullName>
    </submittedName>
</protein>
<feature type="signal peptide" evidence="2">
    <location>
        <begin position="1"/>
        <end position="18"/>
    </location>
</feature>
<dbReference type="EMBL" id="KB309853">
    <property type="protein sequence ID" value="ELT93195.1"/>
    <property type="molecule type" value="Genomic_DNA"/>
</dbReference>
<reference evidence="4" key="3">
    <citation type="submission" date="2015-06" db="UniProtKB">
        <authorList>
            <consortium name="EnsemblMetazoa"/>
        </authorList>
    </citation>
    <scope>IDENTIFICATION</scope>
</reference>
<dbReference type="GO" id="GO:0005615">
    <property type="term" value="C:extracellular space"/>
    <property type="evidence" value="ECO:0007669"/>
    <property type="project" value="TreeGrafter"/>
</dbReference>
<reference evidence="5" key="1">
    <citation type="submission" date="2012-12" db="EMBL/GenBank/DDBJ databases">
        <authorList>
            <person name="Hellsten U."/>
            <person name="Grimwood J."/>
            <person name="Chapman J.A."/>
            <person name="Shapiro H."/>
            <person name="Aerts A."/>
            <person name="Otillar R.P."/>
            <person name="Terry A.Y."/>
            <person name="Boore J.L."/>
            <person name="Simakov O."/>
            <person name="Marletaz F."/>
            <person name="Cho S.-J."/>
            <person name="Edsinger-Gonzales E."/>
            <person name="Havlak P."/>
            <person name="Kuo D.-H."/>
            <person name="Larsson T."/>
            <person name="Lv J."/>
            <person name="Arendt D."/>
            <person name="Savage R."/>
            <person name="Osoegawa K."/>
            <person name="de Jong P."/>
            <person name="Lindberg D.R."/>
            <person name="Seaver E.C."/>
            <person name="Weisblat D.A."/>
            <person name="Putnam N.H."/>
            <person name="Grigoriev I.V."/>
            <person name="Rokhsar D.S."/>
        </authorList>
    </citation>
    <scope>NUCLEOTIDE SEQUENCE</scope>
    <source>
        <strain evidence="5">I ESC-2004</strain>
    </source>
</reference>
<feature type="region of interest" description="Disordered" evidence="1">
    <location>
        <begin position="68"/>
        <end position="138"/>
    </location>
</feature>
<dbReference type="PANTHER" id="PTHR24023:SF1082">
    <property type="entry name" value="COLLAGEN TRIPLE HELIX REPEAT"/>
    <property type="match status" value="1"/>
</dbReference>
<evidence type="ECO:0000313" key="5">
    <source>
        <dbReference type="Proteomes" id="UP000014760"/>
    </source>
</evidence>
<dbReference type="GO" id="GO:0030020">
    <property type="term" value="F:extracellular matrix structural constituent conferring tensile strength"/>
    <property type="evidence" value="ECO:0007669"/>
    <property type="project" value="TreeGrafter"/>
</dbReference>
<evidence type="ECO:0000256" key="2">
    <source>
        <dbReference type="SAM" id="SignalP"/>
    </source>
</evidence>
<dbReference type="OMA" id="MEPQDSQ"/>
<dbReference type="InterPro" id="IPR008160">
    <property type="entry name" value="Collagen"/>
</dbReference>
<dbReference type="EMBL" id="AMQN01002703">
    <property type="status" value="NOT_ANNOTATED_CDS"/>
    <property type="molecule type" value="Genomic_DNA"/>
</dbReference>
<feature type="chain" id="PRO_5008787237" evidence="2">
    <location>
        <begin position="19"/>
        <end position="323"/>
    </location>
</feature>
<dbReference type="HOGENOM" id="CLU_861214_0_0_1"/>
<dbReference type="Proteomes" id="UP000014760">
    <property type="component" value="Unassembled WGS sequence"/>
</dbReference>
<reference evidence="3 5" key="2">
    <citation type="journal article" date="2013" name="Nature">
        <title>Insights into bilaterian evolution from three spiralian genomes.</title>
        <authorList>
            <person name="Simakov O."/>
            <person name="Marletaz F."/>
            <person name="Cho S.J."/>
            <person name="Edsinger-Gonzales E."/>
            <person name="Havlak P."/>
            <person name="Hellsten U."/>
            <person name="Kuo D.H."/>
            <person name="Larsson T."/>
            <person name="Lv J."/>
            <person name="Arendt D."/>
            <person name="Savage R."/>
            <person name="Osoegawa K."/>
            <person name="de Jong P."/>
            <person name="Grimwood J."/>
            <person name="Chapman J.A."/>
            <person name="Shapiro H."/>
            <person name="Aerts A."/>
            <person name="Otillar R.P."/>
            <person name="Terry A.Y."/>
            <person name="Boore J.L."/>
            <person name="Grigoriev I.V."/>
            <person name="Lindberg D.R."/>
            <person name="Seaver E.C."/>
            <person name="Weisblat D.A."/>
            <person name="Putnam N.H."/>
            <person name="Rokhsar D.S."/>
        </authorList>
    </citation>
    <scope>NUCLEOTIDE SEQUENCE</scope>
    <source>
        <strain evidence="3 5">I ESC-2004</strain>
    </source>
</reference>
<proteinExistence type="predicted"/>
<dbReference type="STRING" id="283909.R7TQ82"/>
<dbReference type="EnsemblMetazoa" id="CapteT223995">
    <property type="protein sequence ID" value="CapteP223995"/>
    <property type="gene ID" value="CapteG223995"/>
</dbReference>
<accession>R7TQ82</accession>
<dbReference type="InterPro" id="IPR050149">
    <property type="entry name" value="Collagen_superfamily"/>
</dbReference>
<keyword evidence="2" id="KW-0732">Signal</keyword>
<name>R7TQ82_CAPTE</name>
<organism evidence="3">
    <name type="scientific">Capitella teleta</name>
    <name type="common">Polychaete worm</name>
    <dbReference type="NCBI Taxonomy" id="283909"/>
    <lineage>
        <taxon>Eukaryota</taxon>
        <taxon>Metazoa</taxon>
        <taxon>Spiralia</taxon>
        <taxon>Lophotrochozoa</taxon>
        <taxon>Annelida</taxon>
        <taxon>Polychaeta</taxon>
        <taxon>Sedentaria</taxon>
        <taxon>Scolecida</taxon>
        <taxon>Capitellidae</taxon>
        <taxon>Capitella</taxon>
    </lineage>
</organism>
<sequence>MNSLWICAAVAVVGLVSCQDRAMVGNNPKPEGDDGVQIVVNYLTGQQNDYSKLMDRVRSLEADVNRLKSSNPGNVNSGGGSATNGVDCGCPRGPPGPVGPSGPRGPSGPAGRPGIYGRTGATGLHGQTGVDGATGATGRMGYAGSRGDTGATGATGQMGQDGRTGATGVPVKALRCESSERISNIEQQTEHTNKETVKNCMDTTVKETVLYEVASAFATAPPTPPPAPGPLDQEIRSVLREHEVQKSRKLNLIIYRLNHNEVHSQEERLAKDAKASKAMCQAINLKGISLVKLMRLGPYHIGSRTIPAPSKSPSMTLPRFCIY</sequence>
<evidence type="ECO:0000256" key="1">
    <source>
        <dbReference type="SAM" id="MobiDB-lite"/>
    </source>
</evidence>
<keyword evidence="5" id="KW-1185">Reference proteome</keyword>
<gene>
    <name evidence="3" type="ORF">CAPTEDRAFT_223995</name>
</gene>
<dbReference type="AlphaFoldDB" id="R7TQ82"/>
<dbReference type="EMBL" id="AMQN01002704">
    <property type="status" value="NOT_ANNOTATED_CDS"/>
    <property type="molecule type" value="Genomic_DNA"/>
</dbReference>
<dbReference type="GO" id="GO:0031012">
    <property type="term" value="C:extracellular matrix"/>
    <property type="evidence" value="ECO:0007669"/>
    <property type="project" value="TreeGrafter"/>
</dbReference>
<dbReference type="Pfam" id="PF01391">
    <property type="entry name" value="Collagen"/>
    <property type="match status" value="1"/>
</dbReference>
<dbReference type="PANTHER" id="PTHR24023">
    <property type="entry name" value="COLLAGEN ALPHA"/>
    <property type="match status" value="1"/>
</dbReference>
<evidence type="ECO:0000313" key="4">
    <source>
        <dbReference type="EnsemblMetazoa" id="CapteP223995"/>
    </source>
</evidence>